<dbReference type="CDD" id="cd11711">
    <property type="entry name" value="GINS_A_Sld5"/>
    <property type="match status" value="1"/>
</dbReference>
<evidence type="ECO:0000256" key="4">
    <source>
        <dbReference type="ARBA" id="ARBA00022705"/>
    </source>
</evidence>
<dbReference type="Gene3D" id="1.20.58.1030">
    <property type="match status" value="1"/>
</dbReference>
<dbReference type="EMBL" id="CP126220">
    <property type="protein sequence ID" value="WIA21387.1"/>
    <property type="molecule type" value="Genomic_DNA"/>
</dbReference>
<evidence type="ECO:0000313" key="11">
    <source>
        <dbReference type="Proteomes" id="UP001244341"/>
    </source>
</evidence>
<feature type="region of interest" description="Disordered" evidence="7">
    <location>
        <begin position="1"/>
        <end position="21"/>
    </location>
</feature>
<accession>A0ABY8UJF8</accession>
<evidence type="ECO:0000256" key="1">
    <source>
        <dbReference type="ARBA" id="ARBA00004123"/>
    </source>
</evidence>
<keyword evidence="5 6" id="KW-0539">Nucleus</keyword>
<sequence>MDPNDSSQRDQSGQPSTCDMHHEYATQDGSLDMGCSDFELLKRALLNERMAPEILQYKEELVERVKAGLKRQETEIDAMEGQRDYELVRQVLSYEQDRVRFLLKAYLRARLEKIEQSAGSMLDTEALRERLSKQERSYASSFFVAMGRYMKSSVLNDLPPNYQSLVKRYEGEPEKRLLDTPDEAKYVFARVLDDCGQVPDGPDGQTAELRRGDTMAIKYTTVKALVEAGQVCLL</sequence>
<evidence type="ECO:0000256" key="2">
    <source>
        <dbReference type="ARBA" id="ARBA00008187"/>
    </source>
</evidence>
<dbReference type="InterPro" id="IPR031633">
    <property type="entry name" value="SLD5_C"/>
</dbReference>
<evidence type="ECO:0000256" key="3">
    <source>
        <dbReference type="ARBA" id="ARBA00014804"/>
    </source>
</evidence>
<dbReference type="InterPro" id="IPR038749">
    <property type="entry name" value="Sld5_GINS_A"/>
</dbReference>
<comment type="similarity">
    <text evidence="2 6">Belongs to the GINS4/SLD5 family.</text>
</comment>
<comment type="function">
    <text evidence="6">The GINS complex plays an essential role in the initiation of DNA replication.</text>
</comment>
<evidence type="ECO:0000259" key="9">
    <source>
        <dbReference type="Pfam" id="PF16922"/>
    </source>
</evidence>
<feature type="domain" description="DNA replication complex GINS protein SLD5 C-terminal" evidence="9">
    <location>
        <begin position="181"/>
        <end position="234"/>
    </location>
</feature>
<keyword evidence="4 6" id="KW-0235">DNA replication</keyword>
<proteinExistence type="inferred from homology"/>
<dbReference type="PANTHER" id="PTHR21206:SF0">
    <property type="entry name" value="DNA REPLICATION COMPLEX GINS PROTEIN SLD5"/>
    <property type="match status" value="1"/>
</dbReference>
<dbReference type="Proteomes" id="UP001244341">
    <property type="component" value="Chromosome 13b"/>
</dbReference>
<dbReference type="Pfam" id="PF16922">
    <property type="entry name" value="SLD5_C"/>
    <property type="match status" value="1"/>
</dbReference>
<feature type="domain" description="GINS subunit" evidence="8">
    <location>
        <begin position="70"/>
        <end position="152"/>
    </location>
</feature>
<dbReference type="SUPFAM" id="SSF158573">
    <property type="entry name" value="GINS helical bundle-like"/>
    <property type="match status" value="1"/>
</dbReference>
<comment type="subcellular location">
    <subcellularLocation>
        <location evidence="1 6">Nucleus</location>
    </subcellularLocation>
</comment>
<dbReference type="PANTHER" id="PTHR21206">
    <property type="entry name" value="SLD5 PROTEIN"/>
    <property type="match status" value="1"/>
</dbReference>
<feature type="compositionally biased region" description="Polar residues" evidence="7">
    <location>
        <begin position="1"/>
        <end position="17"/>
    </location>
</feature>
<dbReference type="InterPro" id="IPR036224">
    <property type="entry name" value="GINS_bundle-like_dom_sf"/>
</dbReference>
<evidence type="ECO:0000256" key="6">
    <source>
        <dbReference type="PIRNR" id="PIRNR007764"/>
    </source>
</evidence>
<organism evidence="10 11">
    <name type="scientific">Tetradesmus obliquus</name>
    <name type="common">Green alga</name>
    <name type="synonym">Acutodesmus obliquus</name>
    <dbReference type="NCBI Taxonomy" id="3088"/>
    <lineage>
        <taxon>Eukaryota</taxon>
        <taxon>Viridiplantae</taxon>
        <taxon>Chlorophyta</taxon>
        <taxon>core chlorophytes</taxon>
        <taxon>Chlorophyceae</taxon>
        <taxon>CS clade</taxon>
        <taxon>Sphaeropleales</taxon>
        <taxon>Scenedesmaceae</taxon>
        <taxon>Tetradesmus</taxon>
    </lineage>
</organism>
<reference evidence="10 11" key="1">
    <citation type="submission" date="2023-05" db="EMBL/GenBank/DDBJ databases">
        <title>A 100% complete, gapless, phased diploid assembly of the Scenedesmus obliquus UTEX 3031 genome.</title>
        <authorList>
            <person name="Biondi T.C."/>
            <person name="Hanschen E.R."/>
            <person name="Kwon T."/>
            <person name="Eng W."/>
            <person name="Kruse C.P.S."/>
            <person name="Koehler S.I."/>
            <person name="Kunde Y."/>
            <person name="Gleasner C.D."/>
            <person name="You Mak K.T."/>
            <person name="Polle J."/>
            <person name="Hovde B.T."/>
            <person name="Starkenburg S.R."/>
        </authorList>
    </citation>
    <scope>NUCLEOTIDE SEQUENCE [LARGE SCALE GENOMIC DNA]</scope>
    <source>
        <strain evidence="10 11">DOE0152z</strain>
    </source>
</reference>
<evidence type="ECO:0000256" key="5">
    <source>
        <dbReference type="ARBA" id="ARBA00023242"/>
    </source>
</evidence>
<dbReference type="Pfam" id="PF05916">
    <property type="entry name" value="Sld5"/>
    <property type="match status" value="1"/>
</dbReference>
<evidence type="ECO:0000313" key="10">
    <source>
        <dbReference type="EMBL" id="WIA21387.1"/>
    </source>
</evidence>
<keyword evidence="11" id="KW-1185">Reference proteome</keyword>
<name>A0ABY8UJF8_TETOB</name>
<gene>
    <name evidence="10" type="ORF">OEZ85_000603</name>
</gene>
<dbReference type="InterPro" id="IPR008591">
    <property type="entry name" value="GINS_Sld5"/>
</dbReference>
<dbReference type="CDD" id="cd21692">
    <property type="entry name" value="GINS_B_Sld5"/>
    <property type="match status" value="1"/>
</dbReference>
<protein>
    <recommendedName>
        <fullName evidence="3 6">DNA replication complex GINS protein SLD5</fullName>
    </recommendedName>
</protein>
<dbReference type="SUPFAM" id="SSF160059">
    <property type="entry name" value="PriA/YqbF domain"/>
    <property type="match status" value="1"/>
</dbReference>
<evidence type="ECO:0000259" key="8">
    <source>
        <dbReference type="Pfam" id="PF05916"/>
    </source>
</evidence>
<evidence type="ECO:0000256" key="7">
    <source>
        <dbReference type="SAM" id="MobiDB-lite"/>
    </source>
</evidence>
<dbReference type="PIRSF" id="PIRSF007764">
    <property type="entry name" value="Sld5"/>
    <property type="match status" value="1"/>
</dbReference>
<dbReference type="InterPro" id="IPR021151">
    <property type="entry name" value="GINS_A"/>
</dbReference>